<gene>
    <name evidence="5" type="ORF">GCM10011425_14830</name>
</gene>
<protein>
    <submittedName>
        <fullName evidence="5">Short chain dehydrogenase</fullName>
    </submittedName>
</protein>
<sequence length="271" mass="29193">MNLSNKVVIITGASSGIGKALAYEMAGKGANLVLGARQYVTLCEITQDLEKQFKVKALAVQCDVSIEEDCAFLIKQAILTFGKIDVLVNNAGISMRALFNDLDLQVLKKLMDVNFWGTVYCTKYALPEILKTKGSIVGVSSIAGYKGLPGRTGYSASKFAMNGFLDALRVENLKTGVHVMTACPGFTASNIRNTALNKAAQQQGESSLDEEKMMSVDEVAKIITGGIEGRARTLIMTGQGKLTVTLSKLLPALLDKLVYNVFAKEKDPLLK</sequence>
<reference evidence="5" key="2">
    <citation type="submission" date="2020-09" db="EMBL/GenBank/DDBJ databases">
        <authorList>
            <person name="Sun Q."/>
            <person name="Sedlacek I."/>
        </authorList>
    </citation>
    <scope>NUCLEOTIDE SEQUENCE</scope>
    <source>
        <strain evidence="5">CCM 8711</strain>
    </source>
</reference>
<evidence type="ECO:0000256" key="2">
    <source>
        <dbReference type="ARBA" id="ARBA00023002"/>
    </source>
</evidence>
<evidence type="ECO:0000256" key="3">
    <source>
        <dbReference type="RuleBase" id="RU000363"/>
    </source>
</evidence>
<dbReference type="Pfam" id="PF00106">
    <property type="entry name" value="adh_short"/>
    <property type="match status" value="1"/>
</dbReference>
<keyword evidence="2" id="KW-0560">Oxidoreductase</keyword>
<feature type="domain" description="Ketoreductase" evidence="4">
    <location>
        <begin position="6"/>
        <end position="189"/>
    </location>
</feature>
<dbReference type="InterPro" id="IPR057326">
    <property type="entry name" value="KR_dom"/>
</dbReference>
<proteinExistence type="inferred from homology"/>
<dbReference type="PRINTS" id="PR00081">
    <property type="entry name" value="GDHRDH"/>
</dbReference>
<dbReference type="GO" id="GO:0016020">
    <property type="term" value="C:membrane"/>
    <property type="evidence" value="ECO:0007669"/>
    <property type="project" value="TreeGrafter"/>
</dbReference>
<dbReference type="InterPro" id="IPR002347">
    <property type="entry name" value="SDR_fam"/>
</dbReference>
<dbReference type="SUPFAM" id="SSF51735">
    <property type="entry name" value="NAD(P)-binding Rossmann-fold domains"/>
    <property type="match status" value="1"/>
</dbReference>
<dbReference type="PANTHER" id="PTHR44196">
    <property type="entry name" value="DEHYDROGENASE/REDUCTASE SDR FAMILY MEMBER 7B"/>
    <property type="match status" value="1"/>
</dbReference>
<organism evidence="5 6">
    <name type="scientific">Mucilaginibacter galii</name>
    <dbReference type="NCBI Taxonomy" id="2005073"/>
    <lineage>
        <taxon>Bacteria</taxon>
        <taxon>Pseudomonadati</taxon>
        <taxon>Bacteroidota</taxon>
        <taxon>Sphingobacteriia</taxon>
        <taxon>Sphingobacteriales</taxon>
        <taxon>Sphingobacteriaceae</taxon>
        <taxon>Mucilaginibacter</taxon>
    </lineage>
</organism>
<evidence type="ECO:0000256" key="1">
    <source>
        <dbReference type="ARBA" id="ARBA00006484"/>
    </source>
</evidence>
<name>A0A917N0W2_9SPHI</name>
<evidence type="ECO:0000313" key="5">
    <source>
        <dbReference type="EMBL" id="GGI50271.1"/>
    </source>
</evidence>
<dbReference type="InterPro" id="IPR020904">
    <property type="entry name" value="Sc_DH/Rdtase_CS"/>
</dbReference>
<dbReference type="EMBL" id="BMDO01000003">
    <property type="protein sequence ID" value="GGI50271.1"/>
    <property type="molecule type" value="Genomic_DNA"/>
</dbReference>
<dbReference type="PANTHER" id="PTHR44196:SF1">
    <property type="entry name" value="DEHYDROGENASE_REDUCTASE SDR FAMILY MEMBER 7B"/>
    <property type="match status" value="1"/>
</dbReference>
<dbReference type="NCBIfam" id="NF004825">
    <property type="entry name" value="PRK06181.1"/>
    <property type="match status" value="1"/>
</dbReference>
<dbReference type="PROSITE" id="PS00061">
    <property type="entry name" value="ADH_SHORT"/>
    <property type="match status" value="1"/>
</dbReference>
<dbReference type="RefSeq" id="WP_188415311.1">
    <property type="nucleotide sequence ID" value="NZ_BMDO01000003.1"/>
</dbReference>
<keyword evidence="6" id="KW-1185">Reference proteome</keyword>
<comment type="caution">
    <text evidence="5">The sequence shown here is derived from an EMBL/GenBank/DDBJ whole genome shotgun (WGS) entry which is preliminary data.</text>
</comment>
<dbReference type="Proteomes" id="UP000662074">
    <property type="component" value="Unassembled WGS sequence"/>
</dbReference>
<dbReference type="AlphaFoldDB" id="A0A917N0W2"/>
<comment type="similarity">
    <text evidence="1 3">Belongs to the short-chain dehydrogenases/reductases (SDR) family.</text>
</comment>
<evidence type="ECO:0000313" key="6">
    <source>
        <dbReference type="Proteomes" id="UP000662074"/>
    </source>
</evidence>
<dbReference type="Gene3D" id="3.40.50.720">
    <property type="entry name" value="NAD(P)-binding Rossmann-like Domain"/>
    <property type="match status" value="1"/>
</dbReference>
<dbReference type="InterPro" id="IPR036291">
    <property type="entry name" value="NAD(P)-bd_dom_sf"/>
</dbReference>
<dbReference type="PRINTS" id="PR00080">
    <property type="entry name" value="SDRFAMILY"/>
</dbReference>
<dbReference type="PIRSF" id="PIRSF000126">
    <property type="entry name" value="11-beta-HSD1"/>
    <property type="match status" value="1"/>
</dbReference>
<dbReference type="SMART" id="SM00822">
    <property type="entry name" value="PKS_KR"/>
    <property type="match status" value="1"/>
</dbReference>
<evidence type="ECO:0000259" key="4">
    <source>
        <dbReference type="SMART" id="SM00822"/>
    </source>
</evidence>
<reference evidence="5" key="1">
    <citation type="journal article" date="2014" name="Int. J. Syst. Evol. Microbiol.">
        <title>Complete genome sequence of Corynebacterium casei LMG S-19264T (=DSM 44701T), isolated from a smear-ripened cheese.</title>
        <authorList>
            <consortium name="US DOE Joint Genome Institute (JGI-PGF)"/>
            <person name="Walter F."/>
            <person name="Albersmeier A."/>
            <person name="Kalinowski J."/>
            <person name="Ruckert C."/>
        </authorList>
    </citation>
    <scope>NUCLEOTIDE SEQUENCE</scope>
    <source>
        <strain evidence="5">CCM 8711</strain>
    </source>
</reference>
<accession>A0A917N0W2</accession>
<dbReference type="GO" id="GO:0016491">
    <property type="term" value="F:oxidoreductase activity"/>
    <property type="evidence" value="ECO:0007669"/>
    <property type="project" value="UniProtKB-KW"/>
</dbReference>